<dbReference type="SUPFAM" id="SSF50998">
    <property type="entry name" value="Quinoprotein alcohol dehydrogenase-like"/>
    <property type="match status" value="1"/>
</dbReference>
<protein>
    <recommendedName>
        <fullName evidence="9">Mitogen-activated protein kinase-binding protein 1-like</fullName>
    </recommendedName>
</protein>
<comment type="caution">
    <text evidence="7">The sequence shown here is derived from an EMBL/GenBank/DDBJ whole genome shotgun (WGS) entry which is preliminary data.</text>
</comment>
<dbReference type="PROSITE" id="PS50294">
    <property type="entry name" value="WD_REPEATS_REGION"/>
    <property type="match status" value="1"/>
</dbReference>
<evidence type="ECO:0000313" key="7">
    <source>
        <dbReference type="EMBL" id="KAG7321820.1"/>
    </source>
</evidence>
<dbReference type="Proteomes" id="UP000824219">
    <property type="component" value="Linkage Group LG17"/>
</dbReference>
<feature type="compositionally biased region" description="Basic and acidic residues" evidence="4">
    <location>
        <begin position="990"/>
        <end position="1001"/>
    </location>
</feature>
<feature type="domain" description="MABP1/WDR62 first WD40" evidence="5">
    <location>
        <begin position="62"/>
        <end position="383"/>
    </location>
</feature>
<dbReference type="InterPro" id="IPR056161">
    <property type="entry name" value="WD40_MABP1-WDR62_1st"/>
</dbReference>
<feature type="region of interest" description="Disordered" evidence="4">
    <location>
        <begin position="974"/>
        <end position="1024"/>
    </location>
</feature>
<dbReference type="OrthoDB" id="6154712at2759"/>
<evidence type="ECO:0000259" key="5">
    <source>
        <dbReference type="Pfam" id="PF24780"/>
    </source>
</evidence>
<dbReference type="InterPro" id="IPR056162">
    <property type="entry name" value="WD40_MABP1-WDR62_2nd"/>
</dbReference>
<organism evidence="7 8">
    <name type="scientific">Hemibagrus wyckioides</name>
    <dbReference type="NCBI Taxonomy" id="337641"/>
    <lineage>
        <taxon>Eukaryota</taxon>
        <taxon>Metazoa</taxon>
        <taxon>Chordata</taxon>
        <taxon>Craniata</taxon>
        <taxon>Vertebrata</taxon>
        <taxon>Euteleostomi</taxon>
        <taxon>Actinopterygii</taxon>
        <taxon>Neopterygii</taxon>
        <taxon>Teleostei</taxon>
        <taxon>Ostariophysi</taxon>
        <taxon>Siluriformes</taxon>
        <taxon>Bagridae</taxon>
        <taxon>Hemibagrus</taxon>
    </lineage>
</organism>
<dbReference type="PROSITE" id="PS50082">
    <property type="entry name" value="WD_REPEATS_2"/>
    <property type="match status" value="2"/>
</dbReference>
<feature type="region of interest" description="Disordered" evidence="4">
    <location>
        <begin position="1200"/>
        <end position="1222"/>
    </location>
</feature>
<dbReference type="Pfam" id="PF24780">
    <property type="entry name" value="WD40_MABP1-WDR62_1st"/>
    <property type="match status" value="1"/>
</dbReference>
<feature type="region of interest" description="Disordered" evidence="4">
    <location>
        <begin position="1121"/>
        <end position="1149"/>
    </location>
</feature>
<dbReference type="InterPro" id="IPR001680">
    <property type="entry name" value="WD40_rpt"/>
</dbReference>
<feature type="repeat" description="WD" evidence="3">
    <location>
        <begin position="688"/>
        <end position="721"/>
    </location>
</feature>
<dbReference type="GO" id="GO:0046330">
    <property type="term" value="P:positive regulation of JNK cascade"/>
    <property type="evidence" value="ECO:0007669"/>
    <property type="project" value="TreeGrafter"/>
</dbReference>
<feature type="domain" description="MABP1/WDR62 second WD40" evidence="6">
    <location>
        <begin position="389"/>
        <end position="721"/>
    </location>
</feature>
<feature type="compositionally biased region" description="Low complexity" evidence="4">
    <location>
        <begin position="1003"/>
        <end position="1015"/>
    </location>
</feature>
<evidence type="ECO:0000259" key="6">
    <source>
        <dbReference type="Pfam" id="PF24782"/>
    </source>
</evidence>
<evidence type="ECO:0008006" key="9">
    <source>
        <dbReference type="Google" id="ProtNLM"/>
    </source>
</evidence>
<reference evidence="7 8" key="1">
    <citation type="submission" date="2021-06" db="EMBL/GenBank/DDBJ databases">
        <title>Chromosome-level genome assembly of the red-tail catfish (Hemibagrus wyckioides).</title>
        <authorList>
            <person name="Shao F."/>
        </authorList>
    </citation>
    <scope>NUCLEOTIDE SEQUENCE [LARGE SCALE GENOMIC DNA]</scope>
    <source>
        <strain evidence="7">EC202008001</strain>
        <tissue evidence="7">Blood</tissue>
    </source>
</reference>
<dbReference type="GO" id="GO:0043124">
    <property type="term" value="P:negative regulation of canonical NF-kappaB signal transduction"/>
    <property type="evidence" value="ECO:0007669"/>
    <property type="project" value="TreeGrafter"/>
</dbReference>
<dbReference type="GO" id="GO:0005737">
    <property type="term" value="C:cytoplasm"/>
    <property type="evidence" value="ECO:0007669"/>
    <property type="project" value="TreeGrafter"/>
</dbReference>
<dbReference type="Gene3D" id="2.130.10.10">
    <property type="entry name" value="YVTN repeat-like/Quinoprotein amine dehydrogenase"/>
    <property type="match status" value="4"/>
</dbReference>
<accession>A0A9D3NGR6</accession>
<feature type="compositionally biased region" description="Acidic residues" evidence="4">
    <location>
        <begin position="901"/>
        <end position="916"/>
    </location>
</feature>
<dbReference type="InterPro" id="IPR055292">
    <property type="entry name" value="MABP1"/>
</dbReference>
<feature type="region of interest" description="Disordered" evidence="4">
    <location>
        <begin position="825"/>
        <end position="844"/>
    </location>
</feature>
<feature type="region of interest" description="Disordered" evidence="4">
    <location>
        <begin position="866"/>
        <end position="919"/>
    </location>
</feature>
<keyword evidence="8" id="KW-1185">Reference proteome</keyword>
<evidence type="ECO:0000256" key="3">
    <source>
        <dbReference type="PROSITE-ProRule" id="PRU00221"/>
    </source>
</evidence>
<dbReference type="Pfam" id="PF24782">
    <property type="entry name" value="WD40_MABP1-WDR62_2nd"/>
    <property type="match status" value="1"/>
</dbReference>
<dbReference type="SMART" id="SM00320">
    <property type="entry name" value="WD40"/>
    <property type="match status" value="12"/>
</dbReference>
<dbReference type="InterPro" id="IPR011047">
    <property type="entry name" value="Quinoprotein_ADH-like_sf"/>
</dbReference>
<dbReference type="EMBL" id="JAHKSW010000017">
    <property type="protein sequence ID" value="KAG7321820.1"/>
    <property type="molecule type" value="Genomic_DNA"/>
</dbReference>
<evidence type="ECO:0000256" key="4">
    <source>
        <dbReference type="SAM" id="MobiDB-lite"/>
    </source>
</evidence>
<feature type="compositionally biased region" description="Basic and acidic residues" evidence="4">
    <location>
        <begin position="1127"/>
        <end position="1139"/>
    </location>
</feature>
<evidence type="ECO:0000256" key="2">
    <source>
        <dbReference type="ARBA" id="ARBA00022737"/>
    </source>
</evidence>
<keyword evidence="1 3" id="KW-0853">WD repeat</keyword>
<evidence type="ECO:0000256" key="1">
    <source>
        <dbReference type="ARBA" id="ARBA00022574"/>
    </source>
</evidence>
<gene>
    <name evidence="7" type="ORF">KOW79_014678</name>
</gene>
<feature type="repeat" description="WD" evidence="3">
    <location>
        <begin position="506"/>
        <end position="550"/>
    </location>
</feature>
<dbReference type="PANTHER" id="PTHR44813:SF1">
    <property type="entry name" value="MITOGEN-ACTIVATED PROTEIN KINASE-BINDING PROTEIN 1"/>
    <property type="match status" value="1"/>
</dbReference>
<feature type="compositionally biased region" description="Polar residues" evidence="4">
    <location>
        <begin position="1212"/>
        <end position="1222"/>
    </location>
</feature>
<name>A0A9D3NGR6_9TELE</name>
<dbReference type="PANTHER" id="PTHR44813">
    <property type="entry name" value="MITOGEN-ACTIVATED PROTEIN KINASE-BINDING PROTEIN 1"/>
    <property type="match status" value="1"/>
</dbReference>
<evidence type="ECO:0000313" key="8">
    <source>
        <dbReference type="Proteomes" id="UP000824219"/>
    </source>
</evidence>
<dbReference type="InterPro" id="IPR015943">
    <property type="entry name" value="WD40/YVTN_repeat-like_dom_sf"/>
</dbReference>
<dbReference type="FunFam" id="2.130.10.10:FF:000046">
    <property type="entry name" value="WD repeat-containing protein 62 isoform 1"/>
    <property type="match status" value="1"/>
</dbReference>
<proteinExistence type="predicted"/>
<keyword evidence="2" id="KW-0677">Repeat</keyword>
<sequence length="1461" mass="160846">MAEAASLSAGLSLSSFSSRAKKTNSSSVAATARRNSRQSHKRDIYSRVVLEKVLGITTTSNSGLACDPNTGTVAYPAGCVIVLLNPKTNKQSHIFNTSRKTFSALAFSQNGKYLVTGESGHMPCVRVWDVAERTQVAEVQCHKYGVACVAFSTNGSYIVSVGFQHDRTVSVWEWKRGTVIASNKVSSRVLAVSFSEDSSYFVTAGNRHVKFWYLDASKERRVNSTVPLIGRSGLLGEHQNSEFCDLACGRGTVSSSTYCITRTGLLCQFNSNRQLDLWVDLKTSSAHCLSVSEAFIFCGCADGTVRVFSPQNLQYITTLHQPHCLGVDVSQGMQPQPEAEYPDTLALTYDPTTGHLMCVYNDHSVYVWDVHDVNNVEKVYSSLYHSACVWSVETYPELEDSAAALLPGSFLTCSSDNTIRLWNSDLQQNHHQSSNLYGQDLVKIVYVDNDTGHLKAPPDKAEGNQDGKFGIRVLGISPDGQHLAAGDRSGNLRIYGLQFMDELLRIEAHDSEILCLAFSPTETGVHLLASAGRDRLIHLFDMDKSYSLVQTVYDHSSSVTAMKFTGVGPKVSMVSCGADKSIYFRSAEKTSQDLAFSRSHHVVEKSTLYDMDLDATLSHTAIACQDRNIRVYNVKSGKMKRCFKGSLTDDGPVLKVQLDPSGMFLATSCSDKSICVFDYETGECVATLFGHSEIVTGMKFSPDCKHLITVCGDSCVFVWRLCSQMTNSMRKRLAERKRRAGLRNLNRGTCKQQAIRRETYITVPCSRVGEPKEGETNSCLEEMEDVEENPKTPARLDTALSSLDIMMPQTNGRLPMWARRLGAGVGSSSSSVDPQRVPQYQPQGRWAAHADPLAIRSVLETRSLQLPLSDTPSRAEEDEEECVEEKDGREVDFHPQSLDSLLDEEEGGDIDEEEDIERVSEQCSSLLQDTDLQYFSPRLSSSEITDYALYPANSTALSTIGEGEFDVKALEIDPEEEELSPDSACSAESDQVHSDQAHDQDTDSLSQASSVGSSGVEEEEDEEPANLLRQHYDSLAVGSNEKFNTDLRSLQPSNENFLNPRLSISTRFLSRFQSRIRGTVAASSRVCRPGVCLPSIPDDSSSLESTEDNSQLISKACNSNAIRSGQKKSEKTLISKENDNSDSGLFVPKPDNTTFDATCQSDVDITNAKAKSTDEKALCSEQENNHGSEMLWKVSVPNQDHSVTQDSKENLPSRQPFTSKTHPPNPALLAETLAQGNLSPRTPFHLDLSYPLPPALKNQSEPMNPLCKQSMWSPRGMKSLGKESQKQISCIEEKLIPKVPHRLSSDPLKALDKDSCLVAPGIHVENTQSASQCNTVKSAVPVPTVDGPNPGDPDETINVQACKEIVNVLQHTMQKAASFYSKLQGISELSEQQMQMKSMLQEAFGGILQEIHSLCPQDLDSAVAQLPEDSPGRQLRDDRAMALLERYSEMLLLRMAEKKLD</sequence>
<dbReference type="SUPFAM" id="SSF75011">
    <property type="entry name" value="3-carboxy-cis,cis-mucoante lactonizing enzyme"/>
    <property type="match status" value="1"/>
</dbReference>